<keyword evidence="3" id="KW-1185">Reference proteome</keyword>
<accession>A0A1G7G5T3</accession>
<evidence type="ECO:0000313" key="3">
    <source>
        <dbReference type="Proteomes" id="UP000198922"/>
    </source>
</evidence>
<proteinExistence type="predicted"/>
<organism evidence="2 3">
    <name type="scientific">Limimaricola pyoseonensis</name>
    <dbReference type="NCBI Taxonomy" id="521013"/>
    <lineage>
        <taxon>Bacteria</taxon>
        <taxon>Pseudomonadati</taxon>
        <taxon>Pseudomonadota</taxon>
        <taxon>Alphaproteobacteria</taxon>
        <taxon>Rhodobacterales</taxon>
        <taxon>Paracoccaceae</taxon>
        <taxon>Limimaricola</taxon>
    </lineage>
</organism>
<dbReference type="EMBL" id="FNAT01000004">
    <property type="protein sequence ID" value="SDE83389.1"/>
    <property type="molecule type" value="Genomic_DNA"/>
</dbReference>
<protein>
    <submittedName>
        <fullName evidence="2">CHAD domain-containing protein</fullName>
    </submittedName>
</protein>
<dbReference type="Proteomes" id="UP000198922">
    <property type="component" value="Unassembled WGS sequence"/>
</dbReference>
<reference evidence="3" key="1">
    <citation type="submission" date="2016-10" db="EMBL/GenBank/DDBJ databases">
        <authorList>
            <person name="Varghese N."/>
            <person name="Submissions S."/>
        </authorList>
    </citation>
    <scope>NUCLEOTIDE SEQUENCE [LARGE SCALE GENOMIC DNA]</scope>
    <source>
        <strain evidence="3">DSM 21424</strain>
    </source>
</reference>
<dbReference type="PANTHER" id="PTHR39339:SF1">
    <property type="entry name" value="CHAD DOMAIN-CONTAINING PROTEIN"/>
    <property type="match status" value="1"/>
</dbReference>
<dbReference type="SMART" id="SM00880">
    <property type="entry name" value="CHAD"/>
    <property type="match status" value="1"/>
</dbReference>
<dbReference type="Gene3D" id="1.40.20.10">
    <property type="entry name" value="CHAD domain"/>
    <property type="match status" value="1"/>
</dbReference>
<dbReference type="STRING" id="521013.SAMN04488567_2732"/>
<dbReference type="PROSITE" id="PS51708">
    <property type="entry name" value="CHAD"/>
    <property type="match status" value="1"/>
</dbReference>
<sequence>MGFRIEADDRSLAAALRRIAAERGATARMRSQELPQDEAIHELRKDVKALRALLRLARPGLPEFKAENRALRDAARALSGRRDAAVRLDCFTGLSGRYAREIDRRSLTPLRRALSRDAEKAAGAEAGRELSALAEAIESHSRRAAGFKLEAKSRKVLRAGLKRSLRRGAAALEAAEADGGGSGGGEALHELRKRAKDHRAQMKLMRPLWPKAVRAREKAAKRLGDLLGDHHDLDALCEYTEARALPRDIEARQALQALAARRQAEIAEEAMPIARRLFGGGAKRQAKEAARLWKLWRRETAASRAD</sequence>
<dbReference type="RefSeq" id="WP_165612591.1">
    <property type="nucleotide sequence ID" value="NZ_FNAT01000004.1"/>
</dbReference>
<dbReference type="InterPro" id="IPR038186">
    <property type="entry name" value="CHAD_dom_sf"/>
</dbReference>
<name>A0A1G7G5T3_9RHOB</name>
<gene>
    <name evidence="2" type="ORF">SAMN04488567_2732</name>
</gene>
<evidence type="ECO:0000313" key="2">
    <source>
        <dbReference type="EMBL" id="SDE83389.1"/>
    </source>
</evidence>
<dbReference type="InterPro" id="IPR007899">
    <property type="entry name" value="CHAD_dom"/>
</dbReference>
<feature type="domain" description="CHAD" evidence="1">
    <location>
        <begin position="9"/>
        <end position="297"/>
    </location>
</feature>
<evidence type="ECO:0000259" key="1">
    <source>
        <dbReference type="PROSITE" id="PS51708"/>
    </source>
</evidence>
<dbReference type="AlphaFoldDB" id="A0A1G7G5T3"/>
<dbReference type="Pfam" id="PF05235">
    <property type="entry name" value="CHAD"/>
    <property type="match status" value="1"/>
</dbReference>
<dbReference type="PANTHER" id="PTHR39339">
    <property type="entry name" value="SLR1444 PROTEIN"/>
    <property type="match status" value="1"/>
</dbReference>